<feature type="transmembrane region" description="Helical" evidence="1">
    <location>
        <begin position="268"/>
        <end position="293"/>
    </location>
</feature>
<dbReference type="EMBL" id="JAVEPI010000004">
    <property type="protein sequence ID" value="KAK1442213.1"/>
    <property type="molecule type" value="Genomic_DNA"/>
</dbReference>
<gene>
    <name evidence="2" type="ORF">BgAZ_402430</name>
</gene>
<evidence type="ECO:0000256" key="1">
    <source>
        <dbReference type="SAM" id="Phobius"/>
    </source>
</evidence>
<evidence type="ECO:0000313" key="2">
    <source>
        <dbReference type="EMBL" id="KAK1442213.1"/>
    </source>
</evidence>
<evidence type="ECO:0000313" key="3">
    <source>
        <dbReference type="Proteomes" id="UP001230268"/>
    </source>
</evidence>
<dbReference type="AlphaFoldDB" id="A0AAD8LIT5"/>
<dbReference type="Proteomes" id="UP001230268">
    <property type="component" value="Unassembled WGS sequence"/>
</dbReference>
<keyword evidence="1" id="KW-1133">Transmembrane helix</keyword>
<feature type="transmembrane region" description="Helical" evidence="1">
    <location>
        <begin position="72"/>
        <end position="94"/>
    </location>
</feature>
<keyword evidence="1" id="KW-0472">Membrane</keyword>
<name>A0AAD8LIT5_BABGI</name>
<sequence length="325" mass="37715">MLGGCRRIFHGLHHMRMKWHRRRFLWRASLFYNSVSFILVIAIGLTFALHYLLTKFSFFVNYNCSARSIKHITLYVVLQMVLIGTILLITILLGRLCNLFSNYSLEDCKYSKRMIDILGFTLKWLPSVAGLLMATLFTLQFTCLLWTQINTRQWCVNRFNESAVNAVRNCRMIHQGGAACKLNFKITTKKEIRNCNSVEYLKKKRIIYLSLADAAEGCTIEDISVCNAMDNVFNEKEVNWHSKELKGCLGRIPRDDEPLFDDLNPSDLYRYLFLANISGTLVSILIIIAFFVVRFVTVFDAIIYQPTNENDNACIKFMRPMTMWS</sequence>
<reference evidence="2" key="1">
    <citation type="submission" date="2023-08" db="EMBL/GenBank/DDBJ databases">
        <title>Draft sequence of the Babesia gibsoni genome.</title>
        <authorList>
            <person name="Yamagishi J.Y."/>
            <person name="Xuan X.X."/>
        </authorList>
    </citation>
    <scope>NUCLEOTIDE SEQUENCE</scope>
    <source>
        <strain evidence="2">Azabu</strain>
    </source>
</reference>
<keyword evidence="3" id="KW-1185">Reference proteome</keyword>
<comment type="caution">
    <text evidence="2">The sequence shown here is derived from an EMBL/GenBank/DDBJ whole genome shotgun (WGS) entry which is preliminary data.</text>
</comment>
<keyword evidence="1" id="KW-0812">Transmembrane</keyword>
<protein>
    <submittedName>
        <fullName evidence="2">Uncharacterized protein</fullName>
    </submittedName>
</protein>
<feature type="transmembrane region" description="Helical" evidence="1">
    <location>
        <begin position="24"/>
        <end position="52"/>
    </location>
</feature>
<accession>A0AAD8LIT5</accession>
<proteinExistence type="predicted"/>
<feature type="transmembrane region" description="Helical" evidence="1">
    <location>
        <begin position="115"/>
        <end position="137"/>
    </location>
</feature>
<organism evidence="2 3">
    <name type="scientific">Babesia gibsoni</name>
    <dbReference type="NCBI Taxonomy" id="33632"/>
    <lineage>
        <taxon>Eukaryota</taxon>
        <taxon>Sar</taxon>
        <taxon>Alveolata</taxon>
        <taxon>Apicomplexa</taxon>
        <taxon>Aconoidasida</taxon>
        <taxon>Piroplasmida</taxon>
        <taxon>Babesiidae</taxon>
        <taxon>Babesia</taxon>
    </lineage>
</organism>